<keyword evidence="2" id="KW-0812">Transmembrane</keyword>
<comment type="caution">
    <text evidence="3">The sequence shown here is derived from an EMBL/GenBank/DDBJ whole genome shotgun (WGS) entry which is preliminary data.</text>
</comment>
<feature type="transmembrane region" description="Helical" evidence="2">
    <location>
        <begin position="76"/>
        <end position="96"/>
    </location>
</feature>
<keyword evidence="2" id="KW-0472">Membrane</keyword>
<feature type="region of interest" description="Disordered" evidence="1">
    <location>
        <begin position="207"/>
        <end position="235"/>
    </location>
</feature>
<feature type="compositionally biased region" description="Low complexity" evidence="1">
    <location>
        <begin position="15"/>
        <end position="32"/>
    </location>
</feature>
<proteinExistence type="predicted"/>
<evidence type="ECO:0000256" key="1">
    <source>
        <dbReference type="SAM" id="MobiDB-lite"/>
    </source>
</evidence>
<evidence type="ECO:0000313" key="3">
    <source>
        <dbReference type="EMBL" id="MFC7615810.1"/>
    </source>
</evidence>
<accession>A0ABW2TPU2</accession>
<evidence type="ECO:0000256" key="2">
    <source>
        <dbReference type="SAM" id="Phobius"/>
    </source>
</evidence>
<keyword evidence="2" id="KW-1133">Transmembrane helix</keyword>
<protein>
    <recommendedName>
        <fullName evidence="5">DUF5666 domain-containing protein</fullName>
    </recommendedName>
</protein>
<evidence type="ECO:0000313" key="4">
    <source>
        <dbReference type="Proteomes" id="UP001596512"/>
    </source>
</evidence>
<evidence type="ECO:0008006" key="5">
    <source>
        <dbReference type="Google" id="ProtNLM"/>
    </source>
</evidence>
<reference evidence="4" key="1">
    <citation type="journal article" date="2019" name="Int. J. Syst. Evol. Microbiol.">
        <title>The Global Catalogue of Microorganisms (GCM) 10K type strain sequencing project: providing services to taxonomists for standard genome sequencing and annotation.</title>
        <authorList>
            <consortium name="The Broad Institute Genomics Platform"/>
            <consortium name="The Broad Institute Genome Sequencing Center for Infectious Disease"/>
            <person name="Wu L."/>
            <person name="Ma J."/>
        </authorList>
    </citation>
    <scope>NUCLEOTIDE SEQUENCE [LARGE SCALE GENOMIC DNA]</scope>
    <source>
        <strain evidence="4">JCM 17695</strain>
    </source>
</reference>
<feature type="region of interest" description="Disordered" evidence="1">
    <location>
        <begin position="1"/>
        <end position="68"/>
    </location>
</feature>
<organism evidence="3 4">
    <name type="scientific">Actinokineospora soli</name>
    <dbReference type="NCBI Taxonomy" id="1048753"/>
    <lineage>
        <taxon>Bacteria</taxon>
        <taxon>Bacillati</taxon>
        <taxon>Actinomycetota</taxon>
        <taxon>Actinomycetes</taxon>
        <taxon>Pseudonocardiales</taxon>
        <taxon>Pseudonocardiaceae</taxon>
        <taxon>Actinokineospora</taxon>
    </lineage>
</organism>
<feature type="compositionally biased region" description="Low complexity" evidence="1">
    <location>
        <begin position="39"/>
        <end position="57"/>
    </location>
</feature>
<dbReference type="EMBL" id="JBHTEY010000004">
    <property type="protein sequence ID" value="MFC7615810.1"/>
    <property type="molecule type" value="Genomic_DNA"/>
</dbReference>
<name>A0ABW2TPU2_9PSEU</name>
<gene>
    <name evidence="3" type="ORF">ACFQV2_22290</name>
</gene>
<dbReference type="Proteomes" id="UP001596512">
    <property type="component" value="Unassembled WGS sequence"/>
</dbReference>
<sequence length="235" mass="23132">MDAGQAGPQGGTAGQAGSQDEGQPGSAGQAGSPDGGQPGSPDAGHPAPGAAAQDPGQTWGAPPTGATPRWTWRKTLIAAAVAVGIAGAGGAAVWAASTAAGDHTGRGGGGMVRIAGGPMGGGHHLHGESVVKDEDGDYTTQLTQTGEVTALTPDSLTARSEDGYTKTYTLTDDTLIESVDLGDEVMIVATLDGTTATAESVFDTAEMGKDMRGPGHRIGPGGPADQAPDRDPNNP</sequence>
<keyword evidence="4" id="KW-1185">Reference proteome</keyword>